<dbReference type="PANTHER" id="PTHR24104:SF25">
    <property type="entry name" value="PROTEIN LIN-41"/>
    <property type="match status" value="1"/>
</dbReference>
<dbReference type="EMBL" id="VSWD01000013">
    <property type="protein sequence ID" value="KAK3084420.1"/>
    <property type="molecule type" value="Genomic_DNA"/>
</dbReference>
<protein>
    <submittedName>
        <fullName evidence="1">Uncharacterized protein</fullName>
    </submittedName>
</protein>
<sequence length="281" mass="31936">MASNKDTSTGRKVKILSKIKTDSDNTPCIKALPNHRCWMTSTGRKGLVLIDKAGTQQREIDLSECYNEVFNFDMDKEENAYFQTMETMDHNLYKYDNAEGEIEDFDEIWPFDAWGIHVTKDGGILTAQNSEEEDGKCVLYTSGGEESMVIQYKGENDPYFDYPIDVTDLNTGDICVADLYKPGVFIFDKEGELKTLYSGSNLNLLKNYHPHSVACDSSDNIFILDKENKRIDIIDKDGVYVCELMTECDGLMDPDSISIAEDGVMWVTQYKNETLVIEYIL</sequence>
<dbReference type="GO" id="GO:0000209">
    <property type="term" value="P:protein polyubiquitination"/>
    <property type="evidence" value="ECO:0007669"/>
    <property type="project" value="TreeGrafter"/>
</dbReference>
<dbReference type="InterPro" id="IPR011042">
    <property type="entry name" value="6-blade_b-propeller_TolB-like"/>
</dbReference>
<dbReference type="InterPro" id="IPR050952">
    <property type="entry name" value="TRIM-NHL_E3_ligases"/>
</dbReference>
<comment type="caution">
    <text evidence="1">The sequence shown here is derived from an EMBL/GenBank/DDBJ whole genome shotgun (WGS) entry which is preliminary data.</text>
</comment>
<dbReference type="Proteomes" id="UP001186944">
    <property type="component" value="Unassembled WGS sequence"/>
</dbReference>
<dbReference type="AlphaFoldDB" id="A0AA88XNE9"/>
<dbReference type="SUPFAM" id="SSF101898">
    <property type="entry name" value="NHL repeat"/>
    <property type="match status" value="1"/>
</dbReference>
<dbReference type="GO" id="GO:0043161">
    <property type="term" value="P:proteasome-mediated ubiquitin-dependent protein catabolic process"/>
    <property type="evidence" value="ECO:0007669"/>
    <property type="project" value="TreeGrafter"/>
</dbReference>
<accession>A0AA88XNE9</accession>
<evidence type="ECO:0000313" key="1">
    <source>
        <dbReference type="EMBL" id="KAK3084420.1"/>
    </source>
</evidence>
<dbReference type="GO" id="GO:0008270">
    <property type="term" value="F:zinc ion binding"/>
    <property type="evidence" value="ECO:0007669"/>
    <property type="project" value="UniProtKB-KW"/>
</dbReference>
<evidence type="ECO:0000313" key="2">
    <source>
        <dbReference type="Proteomes" id="UP001186944"/>
    </source>
</evidence>
<name>A0AA88XNE9_PINIB</name>
<proteinExistence type="predicted"/>
<organism evidence="1 2">
    <name type="scientific">Pinctada imbricata</name>
    <name type="common">Atlantic pearl-oyster</name>
    <name type="synonym">Pinctada martensii</name>
    <dbReference type="NCBI Taxonomy" id="66713"/>
    <lineage>
        <taxon>Eukaryota</taxon>
        <taxon>Metazoa</taxon>
        <taxon>Spiralia</taxon>
        <taxon>Lophotrochozoa</taxon>
        <taxon>Mollusca</taxon>
        <taxon>Bivalvia</taxon>
        <taxon>Autobranchia</taxon>
        <taxon>Pteriomorphia</taxon>
        <taxon>Pterioida</taxon>
        <taxon>Pterioidea</taxon>
        <taxon>Pteriidae</taxon>
        <taxon>Pinctada</taxon>
    </lineage>
</organism>
<reference evidence="1" key="1">
    <citation type="submission" date="2019-08" db="EMBL/GenBank/DDBJ databases">
        <title>The improved chromosome-level genome for the pearl oyster Pinctada fucata martensii using PacBio sequencing and Hi-C.</title>
        <authorList>
            <person name="Zheng Z."/>
        </authorList>
    </citation>
    <scope>NUCLEOTIDE SEQUENCE</scope>
    <source>
        <strain evidence="1">ZZ-2019</strain>
        <tissue evidence="1">Adductor muscle</tissue>
    </source>
</reference>
<keyword evidence="2" id="KW-1185">Reference proteome</keyword>
<dbReference type="GO" id="GO:0061630">
    <property type="term" value="F:ubiquitin protein ligase activity"/>
    <property type="evidence" value="ECO:0007669"/>
    <property type="project" value="TreeGrafter"/>
</dbReference>
<dbReference type="Gene3D" id="2.120.10.30">
    <property type="entry name" value="TolB, C-terminal domain"/>
    <property type="match status" value="1"/>
</dbReference>
<gene>
    <name evidence="1" type="ORF">FSP39_013255</name>
</gene>
<dbReference type="PANTHER" id="PTHR24104">
    <property type="entry name" value="E3 UBIQUITIN-PROTEIN LIGASE NHLRC1-RELATED"/>
    <property type="match status" value="1"/>
</dbReference>